<dbReference type="PANTHER" id="PTHR37422:SF23">
    <property type="entry name" value="TEICHURONIC ACID BIOSYNTHESIS PROTEIN TUAE"/>
    <property type="match status" value="1"/>
</dbReference>
<gene>
    <name evidence="8" type="ORF">TALK_13405</name>
</gene>
<evidence type="ECO:0000313" key="9">
    <source>
        <dbReference type="Proteomes" id="UP000193396"/>
    </source>
</evidence>
<dbReference type="OrthoDB" id="4391260at2"/>
<evidence type="ECO:0000256" key="3">
    <source>
        <dbReference type="ARBA" id="ARBA00022989"/>
    </source>
</evidence>
<keyword evidence="4 6" id="KW-0472">Membrane</keyword>
<reference evidence="8 9" key="1">
    <citation type="submission" date="2014-03" db="EMBL/GenBank/DDBJ databases">
        <title>The draft genome sequence of Thalassospira alkalitolerans JCM 18968.</title>
        <authorList>
            <person name="Lai Q."/>
            <person name="Shao Z."/>
        </authorList>
    </citation>
    <scope>NUCLEOTIDE SEQUENCE [LARGE SCALE GENOMIC DNA]</scope>
    <source>
        <strain evidence="8 9">JCM 18968</strain>
    </source>
</reference>
<evidence type="ECO:0000256" key="5">
    <source>
        <dbReference type="SAM" id="MobiDB-lite"/>
    </source>
</evidence>
<dbReference type="Proteomes" id="UP000193396">
    <property type="component" value="Unassembled WGS sequence"/>
</dbReference>
<accession>A0A1Y2LAC0</accession>
<protein>
    <recommendedName>
        <fullName evidence="7">O-antigen ligase-related domain-containing protein</fullName>
    </recommendedName>
</protein>
<keyword evidence="3 6" id="KW-1133">Transmembrane helix</keyword>
<feature type="transmembrane region" description="Helical" evidence="6">
    <location>
        <begin position="411"/>
        <end position="431"/>
    </location>
</feature>
<keyword evidence="9" id="KW-1185">Reference proteome</keyword>
<feature type="transmembrane region" description="Helical" evidence="6">
    <location>
        <begin position="87"/>
        <end position="109"/>
    </location>
</feature>
<feature type="transmembrane region" description="Helical" evidence="6">
    <location>
        <begin position="378"/>
        <end position="399"/>
    </location>
</feature>
<keyword evidence="2 6" id="KW-0812">Transmembrane</keyword>
<feature type="domain" description="O-antigen ligase-related" evidence="7">
    <location>
        <begin position="244"/>
        <end position="390"/>
    </location>
</feature>
<dbReference type="InterPro" id="IPR051533">
    <property type="entry name" value="WaaL-like"/>
</dbReference>
<dbReference type="GO" id="GO:0016020">
    <property type="term" value="C:membrane"/>
    <property type="evidence" value="ECO:0007669"/>
    <property type="project" value="UniProtKB-SubCell"/>
</dbReference>
<dbReference type="STRING" id="1293890.TALK_13405"/>
<feature type="region of interest" description="Disordered" evidence="5">
    <location>
        <begin position="458"/>
        <end position="477"/>
    </location>
</feature>
<dbReference type="PANTHER" id="PTHR37422">
    <property type="entry name" value="TEICHURONIC ACID BIOSYNTHESIS PROTEIN TUAE"/>
    <property type="match status" value="1"/>
</dbReference>
<feature type="transmembrane region" description="Helical" evidence="6">
    <location>
        <begin position="259"/>
        <end position="275"/>
    </location>
</feature>
<evidence type="ECO:0000256" key="2">
    <source>
        <dbReference type="ARBA" id="ARBA00022692"/>
    </source>
</evidence>
<name>A0A1Y2LAC0_9PROT</name>
<evidence type="ECO:0000259" key="7">
    <source>
        <dbReference type="Pfam" id="PF04932"/>
    </source>
</evidence>
<feature type="transmembrane region" description="Helical" evidence="6">
    <location>
        <begin position="159"/>
        <end position="182"/>
    </location>
</feature>
<dbReference type="EMBL" id="JFKB01000008">
    <property type="protein sequence ID" value="OSQ47504.1"/>
    <property type="molecule type" value="Genomic_DNA"/>
</dbReference>
<evidence type="ECO:0000256" key="6">
    <source>
        <dbReference type="SAM" id="Phobius"/>
    </source>
</evidence>
<feature type="transmembrane region" description="Helical" evidence="6">
    <location>
        <begin position="287"/>
        <end position="307"/>
    </location>
</feature>
<proteinExistence type="predicted"/>
<evidence type="ECO:0000313" key="8">
    <source>
        <dbReference type="EMBL" id="OSQ47504.1"/>
    </source>
</evidence>
<feature type="transmembrane region" description="Helical" evidence="6">
    <location>
        <begin position="235"/>
        <end position="253"/>
    </location>
</feature>
<sequence length="477" mass="51389">MVMLITPRDSVIKLRYRDGIGITAFFGMAMLGLAQFCLTSQIVLAPLLLGGARPWAMAILTLLTGVGLVAITVKIRTNGTIKLPPAIKQIALAGFLISIWLALQAAPIWPIQPAPFEARQIALYPTAFCGVIGDLIWLIGTYILAALIAQNRGPAFPRLIIVAVIISGCFQILLAGTADILALETTFWFAKQSHLGDWTGSFANRNAFGGLMGVSVLGCLYVFCAKPAASPGQRIDTSGGWLALALIFTAALTQSHSRSALFALAITVPGFAMLYRPDRLRIGHWRWGYPVILILAALITLITITMANPEIARRFAQLTRPDLIQRDDAWATAIIAISHRPFAGFGPGSIAVVLDHFATNNLNRNAQWFSSHNLWLDIAITLGIPATLSLIGFGLYRWVKALRASQNGLDRALLVTLAVQFAIMATFGWVAGLPALVLPLLCLLAGLEAAPPLQPDAGHQYRAAPRQSGPQDQDHAI</sequence>
<comment type="caution">
    <text evidence="8">The sequence shown here is derived from an EMBL/GenBank/DDBJ whole genome shotgun (WGS) entry which is preliminary data.</text>
</comment>
<dbReference type="InterPro" id="IPR007016">
    <property type="entry name" value="O-antigen_ligase-rel_domated"/>
</dbReference>
<dbReference type="RefSeq" id="WP_085619624.1">
    <property type="nucleotide sequence ID" value="NZ_JFKB01000008.1"/>
</dbReference>
<evidence type="ECO:0000256" key="1">
    <source>
        <dbReference type="ARBA" id="ARBA00004141"/>
    </source>
</evidence>
<comment type="subcellular location">
    <subcellularLocation>
        <location evidence="1">Membrane</location>
        <topology evidence="1">Multi-pass membrane protein</topology>
    </subcellularLocation>
</comment>
<evidence type="ECO:0000256" key="4">
    <source>
        <dbReference type="ARBA" id="ARBA00023136"/>
    </source>
</evidence>
<organism evidence="8 9">
    <name type="scientific">Thalassospira alkalitolerans</name>
    <dbReference type="NCBI Taxonomy" id="1293890"/>
    <lineage>
        <taxon>Bacteria</taxon>
        <taxon>Pseudomonadati</taxon>
        <taxon>Pseudomonadota</taxon>
        <taxon>Alphaproteobacteria</taxon>
        <taxon>Rhodospirillales</taxon>
        <taxon>Thalassospiraceae</taxon>
        <taxon>Thalassospira</taxon>
    </lineage>
</organism>
<feature type="transmembrane region" description="Helical" evidence="6">
    <location>
        <begin position="202"/>
        <end position="223"/>
    </location>
</feature>
<feature type="transmembrane region" description="Helical" evidence="6">
    <location>
        <begin position="55"/>
        <end position="75"/>
    </location>
</feature>
<feature type="transmembrane region" description="Helical" evidence="6">
    <location>
        <begin position="121"/>
        <end position="147"/>
    </location>
</feature>
<feature type="transmembrane region" description="Helical" evidence="6">
    <location>
        <begin position="20"/>
        <end position="49"/>
    </location>
</feature>
<dbReference type="Pfam" id="PF04932">
    <property type="entry name" value="Wzy_C"/>
    <property type="match status" value="1"/>
</dbReference>
<dbReference type="AlphaFoldDB" id="A0A1Y2LAC0"/>